<dbReference type="Pfam" id="PF13751">
    <property type="entry name" value="DDE_Tnp_1_6"/>
    <property type="match status" value="1"/>
</dbReference>
<sequence>MNFKDYNQSQLFLFPPTFEDLIPESHPVRVVNDIIEKIKIEPLLKAYKKEGNPSYHPKMMLKIMVFAYMENTYSSRRIEKLVRENVNFMWLSGMKMVDHNTIARFRSQRLQDAFKDIFRQVVLLLADEGLVSLKEIYTDGTKIEAQAGKYTFVWKKSIETSKTKMLQQLEELWTYAQNIAASEDRDPEPPEFTKISKEKIRETVESIDRKLSGSDIPDKKGKAKAKAKLRYIKNNFEQNLEKYELQEEILGERGSYSKTDPDATFMRMKDDHMGNGQLKPAYNPQISTENQFILHYSIHQQTTDSTTLPDHLDGFKETFGEEVFAGLESITTDAGYGSEENYEYLEQGGIEAYVKYNTFDKEQDGNYQLKHKAFSKEHLHYNAEQDFYVCPMGQRMEKTHESSRRTKNGFEQKLSHYQAKNCEGCPIRSMCHGSKNNRSLERNHNLERHREKVRELLKSDEGIRKRKRRCYDVEAVFAHMKHAHQFRRFTLKSLKKVEIEFGLHALAHNLRKKVA</sequence>
<evidence type="ECO:0000259" key="2">
    <source>
        <dbReference type="Pfam" id="PF05598"/>
    </source>
</evidence>
<name>A0A239WNM6_9FLAO</name>
<proteinExistence type="predicted"/>
<keyword evidence="1" id="KW-0175">Coiled coil</keyword>
<dbReference type="InterPro" id="IPR008490">
    <property type="entry name" value="Transposase_InsH_N"/>
</dbReference>
<dbReference type="EMBL" id="LT906465">
    <property type="protein sequence ID" value="SNV35819.1"/>
    <property type="molecule type" value="Genomic_DNA"/>
</dbReference>
<evidence type="ECO:0000256" key="1">
    <source>
        <dbReference type="SAM" id="Coils"/>
    </source>
</evidence>
<feature type="domain" description="Transposase InsH N-terminal" evidence="2">
    <location>
        <begin position="18"/>
        <end position="107"/>
    </location>
</feature>
<dbReference type="Pfam" id="PF05598">
    <property type="entry name" value="DUF772"/>
    <property type="match status" value="1"/>
</dbReference>
<dbReference type="PANTHER" id="PTHR33408">
    <property type="entry name" value="TRANSPOSASE"/>
    <property type="match status" value="1"/>
</dbReference>
<dbReference type="AlphaFoldDB" id="A0A239WNM6"/>
<feature type="coiled-coil region" evidence="1">
    <location>
        <begin position="226"/>
        <end position="253"/>
    </location>
</feature>
<dbReference type="RefSeq" id="WP_095070003.1">
    <property type="nucleotide sequence ID" value="NZ_LT906465.1"/>
</dbReference>
<keyword evidence="5" id="KW-1185">Reference proteome</keyword>
<evidence type="ECO:0000313" key="5">
    <source>
        <dbReference type="Proteomes" id="UP000215196"/>
    </source>
</evidence>
<dbReference type="InterPro" id="IPR047629">
    <property type="entry name" value="IS1182_transpos"/>
</dbReference>
<protein>
    <submittedName>
        <fullName evidence="4">Transposase domain (DUF772)</fullName>
    </submittedName>
</protein>
<gene>
    <name evidence="4" type="ORF">SAMEA4412677_00461</name>
</gene>
<accession>A0A239WNM6</accession>
<feature type="domain" description="Transposase DDE" evidence="3">
    <location>
        <begin position="389"/>
        <end position="512"/>
    </location>
</feature>
<evidence type="ECO:0000313" key="4">
    <source>
        <dbReference type="EMBL" id="SNV35819.1"/>
    </source>
</evidence>
<evidence type="ECO:0000259" key="3">
    <source>
        <dbReference type="Pfam" id="PF13751"/>
    </source>
</evidence>
<reference evidence="4 5" key="1">
    <citation type="submission" date="2017-06" db="EMBL/GenBank/DDBJ databases">
        <authorList>
            <consortium name="Pathogen Informatics"/>
        </authorList>
    </citation>
    <scope>NUCLEOTIDE SEQUENCE [LARGE SCALE GENOMIC DNA]</scope>
    <source>
        <strain evidence="4 5">NCTC13490</strain>
    </source>
</reference>
<organism evidence="4 5">
    <name type="scientific">Chryseobacterium taklimakanense</name>
    <dbReference type="NCBI Taxonomy" id="536441"/>
    <lineage>
        <taxon>Bacteria</taxon>
        <taxon>Pseudomonadati</taxon>
        <taxon>Bacteroidota</taxon>
        <taxon>Flavobacteriia</taxon>
        <taxon>Flavobacteriales</taxon>
        <taxon>Weeksellaceae</taxon>
        <taxon>Chryseobacterium group</taxon>
        <taxon>Chryseobacterium</taxon>
    </lineage>
</organism>
<dbReference type="NCBIfam" id="NF033551">
    <property type="entry name" value="transpos_IS1182"/>
    <property type="match status" value="1"/>
</dbReference>
<dbReference type="KEGG" id="ctak:4412677_00461"/>
<dbReference type="Proteomes" id="UP000215196">
    <property type="component" value="Chromosome 1"/>
</dbReference>
<dbReference type="InterPro" id="IPR025668">
    <property type="entry name" value="Tnp_DDE_dom"/>
</dbReference>
<dbReference type="PANTHER" id="PTHR33408:SF2">
    <property type="entry name" value="TRANSPOSASE DDE DOMAIN-CONTAINING PROTEIN"/>
    <property type="match status" value="1"/>
</dbReference>